<dbReference type="InterPro" id="IPR029039">
    <property type="entry name" value="Flavoprotein-like_sf"/>
</dbReference>
<dbReference type="AlphaFoldDB" id="A0A2S0NDK8"/>
<dbReference type="InterPro" id="IPR051545">
    <property type="entry name" value="NAD(P)H_dehydrogenase_qn"/>
</dbReference>
<dbReference type="RefSeq" id="WP_106749362.1">
    <property type="nucleotide sequence ID" value="NZ_CP027668.1"/>
</dbReference>
<dbReference type="GO" id="GO:0003955">
    <property type="term" value="F:NAD(P)H dehydrogenase (quinone) activity"/>
    <property type="evidence" value="ECO:0007669"/>
    <property type="project" value="TreeGrafter"/>
</dbReference>
<comment type="similarity">
    <text evidence="1">Belongs to the NAD(P)H dehydrogenase (quinone) family.</text>
</comment>
<dbReference type="Proteomes" id="UP000237889">
    <property type="component" value="Chromosome"/>
</dbReference>
<name>A0A2S0NDK8_9HYPH</name>
<organism evidence="4 5">
    <name type="scientific">Phreatobacter cathodiphilus</name>
    <dbReference type="NCBI Taxonomy" id="1868589"/>
    <lineage>
        <taxon>Bacteria</taxon>
        <taxon>Pseudomonadati</taxon>
        <taxon>Pseudomonadota</taxon>
        <taxon>Alphaproteobacteria</taxon>
        <taxon>Hyphomicrobiales</taxon>
        <taxon>Phreatobacteraceae</taxon>
        <taxon>Phreatobacter</taxon>
    </lineage>
</organism>
<dbReference type="EMBL" id="CP027668">
    <property type="protein sequence ID" value="AVO46021.1"/>
    <property type="molecule type" value="Genomic_DNA"/>
</dbReference>
<dbReference type="GO" id="GO:0005829">
    <property type="term" value="C:cytosol"/>
    <property type="evidence" value="ECO:0007669"/>
    <property type="project" value="TreeGrafter"/>
</dbReference>
<gene>
    <name evidence="4" type="ORF">C6569_13610</name>
</gene>
<reference evidence="4 5" key="1">
    <citation type="submission" date="2018-03" db="EMBL/GenBank/DDBJ databases">
        <title>Genome sequencing of Phreatobacter sp.</title>
        <authorList>
            <person name="Kim S.-J."/>
            <person name="Heo J."/>
            <person name="Kwon S.-W."/>
        </authorList>
    </citation>
    <scope>NUCLEOTIDE SEQUENCE [LARGE SCALE GENOMIC DNA]</scope>
    <source>
        <strain evidence="4 5">S-12</strain>
    </source>
</reference>
<keyword evidence="2" id="KW-0560">Oxidoreductase</keyword>
<dbReference type="Gene3D" id="3.40.50.360">
    <property type="match status" value="1"/>
</dbReference>
<evidence type="ECO:0000256" key="2">
    <source>
        <dbReference type="ARBA" id="ARBA00023002"/>
    </source>
</evidence>
<evidence type="ECO:0000256" key="1">
    <source>
        <dbReference type="ARBA" id="ARBA00006252"/>
    </source>
</evidence>
<proteinExistence type="inferred from homology"/>
<dbReference type="SUPFAM" id="SSF52218">
    <property type="entry name" value="Flavoproteins"/>
    <property type="match status" value="1"/>
</dbReference>
<dbReference type="KEGG" id="phr:C6569_13610"/>
<dbReference type="Pfam" id="PF02525">
    <property type="entry name" value="Flavodoxin_2"/>
    <property type="match status" value="1"/>
</dbReference>
<sequence>MAGRRIAVIVGHPDPAPERLCRRLARAYAEGAEDAGHAVRVIDIAAMDIPHLRTQADFETGSGQGDVATAQETLAWAEHWLIVHPLWLGAMPALLKAFFEQVCRPGFAFRYRDKGFPEKLMSGRSAHVVVTMGMPAFAYRWFFFAHGLAALKRNILAFIGVKPVRDTLIGMVDRLDEAKVAALLADMRAAGAAAR</sequence>
<keyword evidence="5" id="KW-1185">Reference proteome</keyword>
<evidence type="ECO:0000313" key="5">
    <source>
        <dbReference type="Proteomes" id="UP000237889"/>
    </source>
</evidence>
<feature type="domain" description="Flavodoxin-like fold" evidence="3">
    <location>
        <begin position="5"/>
        <end position="188"/>
    </location>
</feature>
<evidence type="ECO:0000259" key="3">
    <source>
        <dbReference type="Pfam" id="PF02525"/>
    </source>
</evidence>
<dbReference type="InterPro" id="IPR003680">
    <property type="entry name" value="Flavodoxin_fold"/>
</dbReference>
<protein>
    <submittedName>
        <fullName evidence="4">Dehydrogenase</fullName>
    </submittedName>
</protein>
<accession>A0A2S0NDK8</accession>
<dbReference type="PANTHER" id="PTHR10204:SF34">
    <property type="entry name" value="NAD(P)H DEHYDROGENASE [QUINONE] 1 ISOFORM 1"/>
    <property type="match status" value="1"/>
</dbReference>
<dbReference type="OrthoDB" id="9798454at2"/>
<dbReference type="PANTHER" id="PTHR10204">
    <property type="entry name" value="NAD P H OXIDOREDUCTASE-RELATED"/>
    <property type="match status" value="1"/>
</dbReference>
<evidence type="ECO:0000313" key="4">
    <source>
        <dbReference type="EMBL" id="AVO46021.1"/>
    </source>
</evidence>